<keyword evidence="3" id="KW-1185">Reference proteome</keyword>
<organism evidence="2 3">
    <name type="scientific">Allacma fusca</name>
    <dbReference type="NCBI Taxonomy" id="39272"/>
    <lineage>
        <taxon>Eukaryota</taxon>
        <taxon>Metazoa</taxon>
        <taxon>Ecdysozoa</taxon>
        <taxon>Arthropoda</taxon>
        <taxon>Hexapoda</taxon>
        <taxon>Collembola</taxon>
        <taxon>Symphypleona</taxon>
        <taxon>Sminthuridae</taxon>
        <taxon>Allacma</taxon>
    </lineage>
</organism>
<comment type="caution">
    <text evidence="2">The sequence shown here is derived from an EMBL/GenBank/DDBJ whole genome shotgun (WGS) entry which is preliminary data.</text>
</comment>
<accession>A0A8J2P7B2</accession>
<name>A0A8J2P7B2_9HEXA</name>
<evidence type="ECO:0000256" key="1">
    <source>
        <dbReference type="SAM" id="MobiDB-lite"/>
    </source>
</evidence>
<protein>
    <submittedName>
        <fullName evidence="2">Uncharacterized protein</fullName>
    </submittedName>
</protein>
<sequence>MEEAQVMSVSSSLTHAHSQELKSI</sequence>
<feature type="non-terminal residue" evidence="2">
    <location>
        <position position="1"/>
    </location>
</feature>
<evidence type="ECO:0000313" key="3">
    <source>
        <dbReference type="Proteomes" id="UP000708208"/>
    </source>
</evidence>
<dbReference type="AlphaFoldDB" id="A0A8J2P7B2"/>
<dbReference type="Proteomes" id="UP000708208">
    <property type="component" value="Unassembled WGS sequence"/>
</dbReference>
<proteinExistence type="predicted"/>
<evidence type="ECO:0000313" key="2">
    <source>
        <dbReference type="EMBL" id="CAG7728657.1"/>
    </source>
</evidence>
<feature type="compositionally biased region" description="Polar residues" evidence="1">
    <location>
        <begin position="7"/>
        <end position="16"/>
    </location>
</feature>
<dbReference type="EMBL" id="CAJVCH010166336">
    <property type="protein sequence ID" value="CAG7728657.1"/>
    <property type="molecule type" value="Genomic_DNA"/>
</dbReference>
<reference evidence="2" key="1">
    <citation type="submission" date="2021-06" db="EMBL/GenBank/DDBJ databases">
        <authorList>
            <person name="Hodson N. C."/>
            <person name="Mongue J. A."/>
            <person name="Jaron S. K."/>
        </authorList>
    </citation>
    <scope>NUCLEOTIDE SEQUENCE</scope>
</reference>
<feature type="region of interest" description="Disordered" evidence="1">
    <location>
        <begin position="1"/>
        <end position="24"/>
    </location>
</feature>
<gene>
    <name evidence="2" type="ORF">AFUS01_LOCUS17419</name>
</gene>